<accession>C1DZL3</accession>
<dbReference type="EMBL" id="CP001323">
    <property type="protein sequence ID" value="ACO60670.1"/>
    <property type="molecule type" value="Genomic_DNA"/>
</dbReference>
<evidence type="ECO:0000259" key="1">
    <source>
        <dbReference type="PROSITE" id="PS51186"/>
    </source>
</evidence>
<dbReference type="RefSeq" id="XP_002499411.1">
    <property type="nucleotide sequence ID" value="XM_002499366.1"/>
</dbReference>
<evidence type="ECO:0000313" key="3">
    <source>
        <dbReference type="Proteomes" id="UP000002009"/>
    </source>
</evidence>
<protein>
    <recommendedName>
        <fullName evidence="1">N-acetyltransferase domain-containing protein</fullName>
    </recommendedName>
</protein>
<dbReference type="Proteomes" id="UP000002009">
    <property type="component" value="Chromosome 2"/>
</dbReference>
<dbReference type="InterPro" id="IPR000182">
    <property type="entry name" value="GNAT_dom"/>
</dbReference>
<proteinExistence type="predicted"/>
<reference evidence="2 3" key="1">
    <citation type="journal article" date="2009" name="Science">
        <title>Green evolution and dynamic adaptations revealed by genomes of the marine picoeukaryotes Micromonas.</title>
        <authorList>
            <person name="Worden A.Z."/>
            <person name="Lee J.H."/>
            <person name="Mock T."/>
            <person name="Rouze P."/>
            <person name="Simmons M.P."/>
            <person name="Aerts A.L."/>
            <person name="Allen A.E."/>
            <person name="Cuvelier M.L."/>
            <person name="Derelle E."/>
            <person name="Everett M.V."/>
            <person name="Foulon E."/>
            <person name="Grimwood J."/>
            <person name="Gundlach H."/>
            <person name="Henrissat B."/>
            <person name="Napoli C."/>
            <person name="McDonald S.M."/>
            <person name="Parker M.S."/>
            <person name="Rombauts S."/>
            <person name="Salamov A."/>
            <person name="Von Dassow P."/>
            <person name="Badger J.H."/>
            <person name="Coutinho P.M."/>
            <person name="Demir E."/>
            <person name="Dubchak I."/>
            <person name="Gentemann C."/>
            <person name="Eikrem W."/>
            <person name="Gready J.E."/>
            <person name="John U."/>
            <person name="Lanier W."/>
            <person name="Lindquist E.A."/>
            <person name="Lucas S."/>
            <person name="Mayer K.F."/>
            <person name="Moreau H."/>
            <person name="Not F."/>
            <person name="Otillar R."/>
            <person name="Panaud O."/>
            <person name="Pangilinan J."/>
            <person name="Paulsen I."/>
            <person name="Piegu B."/>
            <person name="Poliakov A."/>
            <person name="Robbens S."/>
            <person name="Schmutz J."/>
            <person name="Toulza E."/>
            <person name="Wyss T."/>
            <person name="Zelensky A."/>
            <person name="Zhou K."/>
            <person name="Armbrust E.V."/>
            <person name="Bhattacharya D."/>
            <person name="Goodenough U.W."/>
            <person name="Van de Peer Y."/>
            <person name="Grigoriev I.V."/>
        </authorList>
    </citation>
    <scope>NUCLEOTIDE SEQUENCE [LARGE SCALE GENOMIC DNA]</scope>
    <source>
        <strain evidence="3">RCC299 / NOUM17</strain>
    </source>
</reference>
<name>C1DZL3_MICCC</name>
<sequence>MVSLALVRAEDAPKRCRIEAATFNQDEWPERNEGPGFLGIGAAAERREASTSGRSRPPERLILVDGDADAAVGSVIISESAHPPRGAPRGTVNCVLNSLVVAPEMRGGGRGKALAVLATRWAMEHMNAGVVTAWCLKPLLGLYVDACGFEYEPPARVGFDDDDGGDVCCRAWADRWRAPPT</sequence>
<keyword evidence="3" id="KW-1185">Reference proteome</keyword>
<dbReference type="GO" id="GO:0016747">
    <property type="term" value="F:acyltransferase activity, transferring groups other than amino-acyl groups"/>
    <property type="evidence" value="ECO:0007669"/>
    <property type="project" value="InterPro"/>
</dbReference>
<dbReference type="Pfam" id="PF00583">
    <property type="entry name" value="Acetyltransf_1"/>
    <property type="match status" value="1"/>
</dbReference>
<dbReference type="GeneID" id="8241075"/>
<feature type="domain" description="N-acetyltransferase" evidence="1">
    <location>
        <begin position="2"/>
        <end position="179"/>
    </location>
</feature>
<dbReference type="Gene3D" id="3.40.630.30">
    <property type="match status" value="1"/>
</dbReference>
<dbReference type="AlphaFoldDB" id="C1DZL3"/>
<evidence type="ECO:0000313" key="2">
    <source>
        <dbReference type="EMBL" id="ACO60670.1"/>
    </source>
</evidence>
<gene>
    <name evidence="2" type="ORF">MICPUN_56499</name>
</gene>
<organism evidence="2 3">
    <name type="scientific">Micromonas commoda (strain RCC299 / NOUM17 / CCMP2709)</name>
    <name type="common">Picoplanktonic green alga</name>
    <dbReference type="NCBI Taxonomy" id="296587"/>
    <lineage>
        <taxon>Eukaryota</taxon>
        <taxon>Viridiplantae</taxon>
        <taxon>Chlorophyta</taxon>
        <taxon>Mamiellophyceae</taxon>
        <taxon>Mamiellales</taxon>
        <taxon>Mamiellaceae</taxon>
        <taxon>Micromonas</taxon>
    </lineage>
</organism>
<dbReference type="InParanoid" id="C1DZL3"/>
<dbReference type="SUPFAM" id="SSF55729">
    <property type="entry name" value="Acyl-CoA N-acyltransferases (Nat)"/>
    <property type="match status" value="1"/>
</dbReference>
<dbReference type="InterPro" id="IPR016181">
    <property type="entry name" value="Acyl_CoA_acyltransferase"/>
</dbReference>
<dbReference type="PROSITE" id="PS51186">
    <property type="entry name" value="GNAT"/>
    <property type="match status" value="1"/>
</dbReference>
<dbReference type="KEGG" id="mis:MICPUN_56499"/>